<dbReference type="Proteomes" id="UP000315369">
    <property type="component" value="Unassembled WGS sequence"/>
</dbReference>
<name>A0A540X045_9BACT</name>
<dbReference type="GO" id="GO:0006508">
    <property type="term" value="P:proteolysis"/>
    <property type="evidence" value="ECO:0007669"/>
    <property type="project" value="InterPro"/>
</dbReference>
<feature type="domain" description="Metalloprotease TldD/E C-terminal" evidence="2">
    <location>
        <begin position="243"/>
        <end position="447"/>
    </location>
</feature>
<dbReference type="RefSeq" id="WP_141643693.1">
    <property type="nucleotide sequence ID" value="NZ_VIFM01000063.1"/>
</dbReference>
<evidence type="ECO:0000256" key="1">
    <source>
        <dbReference type="SAM" id="MobiDB-lite"/>
    </source>
</evidence>
<dbReference type="GO" id="GO:0008237">
    <property type="term" value="F:metallopeptidase activity"/>
    <property type="evidence" value="ECO:0007669"/>
    <property type="project" value="InterPro"/>
</dbReference>
<dbReference type="InterPro" id="IPR036059">
    <property type="entry name" value="TldD/PmbA_sf"/>
</dbReference>
<sequence length="453" mass="48657">MSKGDEDVDATEADLADTVGLSPRDWSVEARKVMDRLCRERGWRSAELYLLSHADLSMDYDVATRTSSCSWGHGFTASARVWTESLMGTAVESVDGVAALERLLLSAEGKARTGTPVPLPASLESTPVSQTAWRPRTHPSRARLRAERIVEEVLPEGVVVQALVVKQECSGALLLRGDGFESFRQVEHEAAFLRCETSRGALVDAVPLRPGMTKGEGDLGPVRARLADAVSALEGPVKKADRSLPLVLRPAVAAPLVAGLAWLLRGDIASAMPALTRAVGRKLFPSILSVVDDPLDPRGTQHRSIDDEGRPARVLRLVDEGRLTGFLHTEETAARLGVEPGGRGLRELAHPATSTPLNLCVLPREDALPSDYTELVARVENFSTMPTPGTVSLIAGGWEVRDGRRVHRVEPLELELPVLETFRGLRGVGSDLAFFPSAEGCGTPTLVLPPPGG</sequence>
<dbReference type="EMBL" id="VIFM01000063">
    <property type="protein sequence ID" value="TQF14641.1"/>
    <property type="molecule type" value="Genomic_DNA"/>
</dbReference>
<dbReference type="SUPFAM" id="SSF111283">
    <property type="entry name" value="Putative modulator of DNA gyrase, PmbA/TldD"/>
    <property type="match status" value="1"/>
</dbReference>
<dbReference type="GO" id="GO:0005829">
    <property type="term" value="C:cytosol"/>
    <property type="evidence" value="ECO:0007669"/>
    <property type="project" value="TreeGrafter"/>
</dbReference>
<dbReference type="PANTHER" id="PTHR43421">
    <property type="entry name" value="METALLOPROTEASE PMBA"/>
    <property type="match status" value="1"/>
</dbReference>
<dbReference type="InterPro" id="IPR045569">
    <property type="entry name" value="Metalloprtase-TldD/E_C"/>
</dbReference>
<reference evidence="3 4" key="1">
    <citation type="submission" date="2019-06" db="EMBL/GenBank/DDBJ databases">
        <authorList>
            <person name="Livingstone P."/>
            <person name="Whitworth D."/>
        </authorList>
    </citation>
    <scope>NUCLEOTIDE SEQUENCE [LARGE SCALE GENOMIC DNA]</scope>
    <source>
        <strain evidence="3 4">AM401</strain>
    </source>
</reference>
<dbReference type="InterPro" id="IPR047657">
    <property type="entry name" value="PmbA"/>
</dbReference>
<proteinExistence type="predicted"/>
<organism evidence="3 4">
    <name type="scientific">Myxococcus llanfairpwllgwyngyllgogerychwyrndrobwllllantysiliogogogochensis</name>
    <dbReference type="NCBI Taxonomy" id="2590453"/>
    <lineage>
        <taxon>Bacteria</taxon>
        <taxon>Pseudomonadati</taxon>
        <taxon>Myxococcota</taxon>
        <taxon>Myxococcia</taxon>
        <taxon>Myxococcales</taxon>
        <taxon>Cystobacterineae</taxon>
        <taxon>Myxococcaceae</taxon>
        <taxon>Myxococcus</taxon>
    </lineage>
</organism>
<dbReference type="Pfam" id="PF19289">
    <property type="entry name" value="PmbA_TldD_3rd"/>
    <property type="match status" value="1"/>
</dbReference>
<keyword evidence="4" id="KW-1185">Reference proteome</keyword>
<dbReference type="AlphaFoldDB" id="A0A540X045"/>
<comment type="caution">
    <text evidence="3">The sequence shown here is derived from an EMBL/GenBank/DDBJ whole genome shotgun (WGS) entry which is preliminary data.</text>
</comment>
<dbReference type="OrthoDB" id="9803618at2"/>
<dbReference type="PANTHER" id="PTHR43421:SF1">
    <property type="entry name" value="METALLOPROTEASE PMBA"/>
    <property type="match status" value="1"/>
</dbReference>
<gene>
    <name evidence="3" type="ORF">FJV41_17785</name>
</gene>
<evidence type="ECO:0000313" key="3">
    <source>
        <dbReference type="EMBL" id="TQF14641.1"/>
    </source>
</evidence>
<evidence type="ECO:0000313" key="4">
    <source>
        <dbReference type="Proteomes" id="UP000315369"/>
    </source>
</evidence>
<feature type="compositionally biased region" description="Polar residues" evidence="1">
    <location>
        <begin position="123"/>
        <end position="132"/>
    </location>
</feature>
<protein>
    <submittedName>
        <fullName evidence="3">TldD/PmbA family protein</fullName>
    </submittedName>
</protein>
<accession>A0A540X045</accession>
<evidence type="ECO:0000259" key="2">
    <source>
        <dbReference type="Pfam" id="PF19289"/>
    </source>
</evidence>
<feature type="region of interest" description="Disordered" evidence="1">
    <location>
        <begin position="115"/>
        <end position="137"/>
    </location>
</feature>